<sequence>MAIGEWGLRRTHWAVKDVDLFEVLLAHQAGAQTSSNYGPSAAVQFPADTPRDPRLVAVMMPFTASFDVVYETIQEAVADAGLSCVRADNIWEHHHVMGDVLSILWRSQVVVADLTGKNANVFYEAGLAHALPRPTILLTQDPADVPFDLQSIRYLRYGLGTGDRATLRRQLTERLTTLVNQASA</sequence>
<organism evidence="1 2">
    <name type="scientific">Agromyces badenianii</name>
    <dbReference type="NCBI Taxonomy" id="2080742"/>
    <lineage>
        <taxon>Bacteria</taxon>
        <taxon>Bacillati</taxon>
        <taxon>Actinomycetota</taxon>
        <taxon>Actinomycetes</taxon>
        <taxon>Micrococcales</taxon>
        <taxon>Microbacteriaceae</taxon>
        <taxon>Agromyces</taxon>
    </lineage>
</organism>
<evidence type="ECO:0000313" key="1">
    <source>
        <dbReference type="EMBL" id="AWB96273.1"/>
    </source>
</evidence>
<reference evidence="1 2" key="1">
    <citation type="submission" date="2018-04" db="EMBL/GenBank/DDBJ databases">
        <authorList>
            <person name="Li J."/>
        </authorList>
    </citation>
    <scope>NUCLEOTIDE SEQUENCE [LARGE SCALE GENOMIC DNA]</scope>
    <source>
        <strain evidence="2">30A</strain>
    </source>
</reference>
<dbReference type="Gene3D" id="3.40.50.450">
    <property type="match status" value="1"/>
</dbReference>
<gene>
    <name evidence="1" type="ORF">DCE93_11950</name>
</gene>
<dbReference type="KEGG" id="agm:DCE93_11950"/>
<keyword evidence="2" id="KW-1185">Reference proteome</keyword>
<evidence type="ECO:0000313" key="2">
    <source>
        <dbReference type="Proteomes" id="UP000244729"/>
    </source>
</evidence>
<dbReference type="SUPFAM" id="SSF52309">
    <property type="entry name" value="N-(deoxy)ribosyltransferase-like"/>
    <property type="match status" value="1"/>
</dbReference>
<protein>
    <recommendedName>
        <fullName evidence="3">Nucleoside 2-deoxyribosyltransferase</fullName>
    </recommendedName>
</protein>
<evidence type="ECO:0008006" key="3">
    <source>
        <dbReference type="Google" id="ProtNLM"/>
    </source>
</evidence>
<proteinExistence type="predicted"/>
<dbReference type="Proteomes" id="UP000244729">
    <property type="component" value="Chromosome"/>
</dbReference>
<name>A0A2S0WY43_9MICO</name>
<accession>A0A2S0WY43</accession>
<dbReference type="EMBL" id="CP028913">
    <property type="protein sequence ID" value="AWB96273.1"/>
    <property type="molecule type" value="Genomic_DNA"/>
</dbReference>
<dbReference type="AlphaFoldDB" id="A0A2S0WY43"/>